<organism evidence="3">
    <name type="scientific">marine sediment metagenome</name>
    <dbReference type="NCBI Taxonomy" id="412755"/>
    <lineage>
        <taxon>unclassified sequences</taxon>
        <taxon>metagenomes</taxon>
        <taxon>ecological metagenomes</taxon>
    </lineage>
</organism>
<comment type="similarity">
    <text evidence="1">Belongs to the class-III pyridoxal-phosphate-dependent aminotransferase family.</text>
</comment>
<accession>X1NVM1</accession>
<dbReference type="InterPro" id="IPR015422">
    <property type="entry name" value="PyrdxlP-dep_Trfase_small"/>
</dbReference>
<dbReference type="InterPro" id="IPR015421">
    <property type="entry name" value="PyrdxlP-dep_Trfase_major"/>
</dbReference>
<reference evidence="3" key="1">
    <citation type="journal article" date="2014" name="Front. Microbiol.">
        <title>High frequency of phylogenetically diverse reductive dehalogenase-homologous genes in deep subseafloor sedimentary metagenomes.</title>
        <authorList>
            <person name="Kawai M."/>
            <person name="Futagami T."/>
            <person name="Toyoda A."/>
            <person name="Takaki Y."/>
            <person name="Nishi S."/>
            <person name="Hori S."/>
            <person name="Arai W."/>
            <person name="Tsubouchi T."/>
            <person name="Morono Y."/>
            <person name="Uchiyama I."/>
            <person name="Ito T."/>
            <person name="Fujiyama A."/>
            <person name="Inagaki F."/>
            <person name="Takami H."/>
        </authorList>
    </citation>
    <scope>NUCLEOTIDE SEQUENCE</scope>
    <source>
        <strain evidence="3">Expedition CK06-06</strain>
    </source>
</reference>
<proteinExistence type="inferred from homology"/>
<dbReference type="Pfam" id="PF00202">
    <property type="entry name" value="Aminotran_3"/>
    <property type="match status" value="1"/>
</dbReference>
<sequence length="71" mass="7553">MDSTGPGGFMSTFGGTPLSCAAALAAIKVMEEEKLADRARETGDYFTRGLKELAERQKLIGNINGEGLFIV</sequence>
<feature type="non-terminal residue" evidence="3">
    <location>
        <position position="71"/>
    </location>
</feature>
<dbReference type="SUPFAM" id="SSF53383">
    <property type="entry name" value="PLP-dependent transferases"/>
    <property type="match status" value="1"/>
</dbReference>
<evidence type="ECO:0000313" key="3">
    <source>
        <dbReference type="EMBL" id="GAI48077.1"/>
    </source>
</evidence>
<gene>
    <name evidence="3" type="ORF">S06H3_59262</name>
</gene>
<dbReference type="Gene3D" id="3.90.1150.10">
    <property type="entry name" value="Aspartate Aminotransferase, domain 1"/>
    <property type="match status" value="1"/>
</dbReference>
<evidence type="ECO:0000256" key="1">
    <source>
        <dbReference type="ARBA" id="ARBA00008954"/>
    </source>
</evidence>
<dbReference type="Gene3D" id="3.40.640.10">
    <property type="entry name" value="Type I PLP-dependent aspartate aminotransferase-like (Major domain)"/>
    <property type="match status" value="1"/>
</dbReference>
<dbReference type="InterPro" id="IPR005814">
    <property type="entry name" value="Aminotrans_3"/>
</dbReference>
<dbReference type="GO" id="GO:0005739">
    <property type="term" value="C:mitochondrion"/>
    <property type="evidence" value="ECO:0007669"/>
    <property type="project" value="TreeGrafter"/>
</dbReference>
<dbReference type="PANTHER" id="PTHR45688:SF13">
    <property type="entry name" value="ALANINE--GLYOXYLATE AMINOTRANSFERASE 2-LIKE"/>
    <property type="match status" value="1"/>
</dbReference>
<dbReference type="GO" id="GO:0030170">
    <property type="term" value="F:pyridoxal phosphate binding"/>
    <property type="evidence" value="ECO:0007669"/>
    <property type="project" value="InterPro"/>
</dbReference>
<dbReference type="PANTHER" id="PTHR45688">
    <property type="match status" value="1"/>
</dbReference>
<protein>
    <submittedName>
        <fullName evidence="3">Uncharacterized protein</fullName>
    </submittedName>
</protein>
<dbReference type="InterPro" id="IPR015424">
    <property type="entry name" value="PyrdxlP-dep_Trfase"/>
</dbReference>
<dbReference type="EMBL" id="BARV01038474">
    <property type="protein sequence ID" value="GAI48077.1"/>
    <property type="molecule type" value="Genomic_DNA"/>
</dbReference>
<comment type="caution">
    <text evidence="3">The sequence shown here is derived from an EMBL/GenBank/DDBJ whole genome shotgun (WGS) entry which is preliminary data.</text>
</comment>
<evidence type="ECO:0000256" key="2">
    <source>
        <dbReference type="ARBA" id="ARBA00022898"/>
    </source>
</evidence>
<dbReference type="AlphaFoldDB" id="X1NVM1"/>
<dbReference type="GO" id="GO:0008483">
    <property type="term" value="F:transaminase activity"/>
    <property type="evidence" value="ECO:0007669"/>
    <property type="project" value="InterPro"/>
</dbReference>
<name>X1NVM1_9ZZZZ</name>
<keyword evidence="2" id="KW-0663">Pyridoxal phosphate</keyword>